<gene>
    <name evidence="2" type="ORF">N7492_009272</name>
</gene>
<evidence type="ECO:0000259" key="1">
    <source>
        <dbReference type="Pfam" id="PF01636"/>
    </source>
</evidence>
<protein>
    <recommendedName>
        <fullName evidence="1">Aminoglycoside phosphotransferase domain-containing protein</fullName>
    </recommendedName>
</protein>
<dbReference type="EMBL" id="JAPQKO010000006">
    <property type="protein sequence ID" value="KAJ5156469.1"/>
    <property type="molecule type" value="Genomic_DNA"/>
</dbReference>
<organism evidence="2 3">
    <name type="scientific">Penicillium capsulatum</name>
    <dbReference type="NCBI Taxonomy" id="69766"/>
    <lineage>
        <taxon>Eukaryota</taxon>
        <taxon>Fungi</taxon>
        <taxon>Dikarya</taxon>
        <taxon>Ascomycota</taxon>
        <taxon>Pezizomycotina</taxon>
        <taxon>Eurotiomycetes</taxon>
        <taxon>Eurotiomycetidae</taxon>
        <taxon>Eurotiales</taxon>
        <taxon>Aspergillaceae</taxon>
        <taxon>Penicillium</taxon>
    </lineage>
</organism>
<dbReference type="Pfam" id="PF01636">
    <property type="entry name" value="APH"/>
    <property type="match status" value="1"/>
</dbReference>
<name>A0A9W9HWT8_9EURO</name>
<evidence type="ECO:0000313" key="3">
    <source>
        <dbReference type="Proteomes" id="UP001146351"/>
    </source>
</evidence>
<dbReference type="PANTHER" id="PTHR21310">
    <property type="entry name" value="AMINOGLYCOSIDE PHOSPHOTRANSFERASE-RELATED-RELATED"/>
    <property type="match status" value="1"/>
</dbReference>
<dbReference type="InterPro" id="IPR002575">
    <property type="entry name" value="Aminoglycoside_PTrfase"/>
</dbReference>
<dbReference type="InterPro" id="IPR051678">
    <property type="entry name" value="AGP_Transferase"/>
</dbReference>
<dbReference type="AlphaFoldDB" id="A0A9W9HWT8"/>
<dbReference type="OrthoDB" id="3250044at2759"/>
<accession>A0A9W9HWT8</accession>
<dbReference type="Gene3D" id="3.90.1200.10">
    <property type="match status" value="1"/>
</dbReference>
<dbReference type="SUPFAM" id="SSF56112">
    <property type="entry name" value="Protein kinase-like (PK-like)"/>
    <property type="match status" value="1"/>
</dbReference>
<evidence type="ECO:0000313" key="2">
    <source>
        <dbReference type="EMBL" id="KAJ5156469.1"/>
    </source>
</evidence>
<keyword evidence="3" id="KW-1185">Reference proteome</keyword>
<dbReference type="InterPro" id="IPR011009">
    <property type="entry name" value="Kinase-like_dom_sf"/>
</dbReference>
<dbReference type="Proteomes" id="UP001146351">
    <property type="component" value="Unassembled WGS sequence"/>
</dbReference>
<reference evidence="2" key="1">
    <citation type="submission" date="2022-11" db="EMBL/GenBank/DDBJ databases">
        <authorList>
            <person name="Petersen C."/>
        </authorList>
    </citation>
    <scope>NUCLEOTIDE SEQUENCE</scope>
    <source>
        <strain evidence="2">IBT 21917</strain>
    </source>
</reference>
<proteinExistence type="predicted"/>
<sequence length="311" mass="35135">MQPSDIATADDEWLIDLCHKAEIEGGMIGGEKYGHKVIKISDYIVVKYGGVQASEATTQEFAFNHVNRNVVHVPKVYRFIESQQSANPRGYLLMEYVQGENLSNLDLQMHRDIPSRVANILAHLEQIIGPAPIPGPIGSGEPQGYLFGDDGAKTTFASIDDLNVYMNKRLHHRSDSIDLTPYALVLCHGDICRRNFILERDGSLCLVDGEYSGLYPRFFELATISCVFPYDAAFEKPVIREFEKLLDLSDQEKQVMKLTLCVRGANLRWSFNESRPVDAKKSSDEFFKELLARSKKRRKEREAAGIPEFSV</sequence>
<dbReference type="PANTHER" id="PTHR21310:SF39">
    <property type="entry name" value="AMINOGLYCOSIDE PHOSPHOTRANSFERASE DOMAIN-CONTAINING PROTEIN"/>
    <property type="match status" value="1"/>
</dbReference>
<reference evidence="2" key="2">
    <citation type="journal article" date="2023" name="IMA Fungus">
        <title>Comparative genomic study of the Penicillium genus elucidates a diverse pangenome and 15 lateral gene transfer events.</title>
        <authorList>
            <person name="Petersen C."/>
            <person name="Sorensen T."/>
            <person name="Nielsen M.R."/>
            <person name="Sondergaard T.E."/>
            <person name="Sorensen J.L."/>
            <person name="Fitzpatrick D.A."/>
            <person name="Frisvad J.C."/>
            <person name="Nielsen K.L."/>
        </authorList>
    </citation>
    <scope>NUCLEOTIDE SEQUENCE</scope>
    <source>
        <strain evidence="2">IBT 21917</strain>
    </source>
</reference>
<feature type="domain" description="Aminoglycoside phosphotransferase" evidence="1">
    <location>
        <begin position="42"/>
        <end position="234"/>
    </location>
</feature>
<comment type="caution">
    <text evidence="2">The sequence shown here is derived from an EMBL/GenBank/DDBJ whole genome shotgun (WGS) entry which is preliminary data.</text>
</comment>